<proteinExistence type="predicted"/>
<dbReference type="SUPFAM" id="SSF53383">
    <property type="entry name" value="PLP-dependent transferases"/>
    <property type="match status" value="1"/>
</dbReference>
<dbReference type="Proteomes" id="UP001190700">
    <property type="component" value="Unassembled WGS sequence"/>
</dbReference>
<organism evidence="2 3">
    <name type="scientific">Cymbomonas tetramitiformis</name>
    <dbReference type="NCBI Taxonomy" id="36881"/>
    <lineage>
        <taxon>Eukaryota</taxon>
        <taxon>Viridiplantae</taxon>
        <taxon>Chlorophyta</taxon>
        <taxon>Pyramimonadophyceae</taxon>
        <taxon>Pyramimonadales</taxon>
        <taxon>Pyramimonadaceae</taxon>
        <taxon>Cymbomonas</taxon>
    </lineage>
</organism>
<dbReference type="InterPro" id="IPR000192">
    <property type="entry name" value="Aminotrans_V_dom"/>
</dbReference>
<dbReference type="Pfam" id="PF00266">
    <property type="entry name" value="Aminotran_5"/>
    <property type="match status" value="1"/>
</dbReference>
<comment type="caution">
    <text evidence="2">The sequence shown here is derived from an EMBL/GenBank/DDBJ whole genome shotgun (WGS) entry which is preliminary data.</text>
</comment>
<accession>A0AAE0L5A2</accession>
<evidence type="ECO:0000313" key="3">
    <source>
        <dbReference type="Proteomes" id="UP001190700"/>
    </source>
</evidence>
<feature type="domain" description="Aminotransferase class V" evidence="1">
    <location>
        <begin position="5"/>
        <end position="79"/>
    </location>
</feature>
<sequence>MSFAAKCGLGEAVRYALDLGMPAIWARVQYLARELRAKLQKVGGVDVHDHGEVLCGLVSFSKRGVSPLVIKEACRKAGINNSLPQLQAEGEVEQDGKTLVHRALELGFLSDLLHFTLLGQVHQHRSFP</sequence>
<name>A0AAE0L5A2_9CHLO</name>
<dbReference type="Gene3D" id="3.90.1150.10">
    <property type="entry name" value="Aspartate Aminotransferase, domain 1"/>
    <property type="match status" value="1"/>
</dbReference>
<evidence type="ECO:0000259" key="1">
    <source>
        <dbReference type="Pfam" id="PF00266"/>
    </source>
</evidence>
<keyword evidence="3" id="KW-1185">Reference proteome</keyword>
<reference evidence="2 3" key="1">
    <citation type="journal article" date="2015" name="Genome Biol. Evol.">
        <title>Comparative Genomics of a Bacterivorous Green Alga Reveals Evolutionary Causalities and Consequences of Phago-Mixotrophic Mode of Nutrition.</title>
        <authorList>
            <person name="Burns J.A."/>
            <person name="Paasch A."/>
            <person name="Narechania A."/>
            <person name="Kim E."/>
        </authorList>
    </citation>
    <scope>NUCLEOTIDE SEQUENCE [LARGE SCALE GENOMIC DNA]</scope>
    <source>
        <strain evidence="2 3">PLY_AMNH</strain>
    </source>
</reference>
<evidence type="ECO:0000313" key="2">
    <source>
        <dbReference type="EMBL" id="KAK3272329.1"/>
    </source>
</evidence>
<protein>
    <recommendedName>
        <fullName evidence="1">Aminotransferase class V domain-containing protein</fullName>
    </recommendedName>
</protein>
<dbReference type="InterPro" id="IPR015422">
    <property type="entry name" value="PyrdxlP-dep_Trfase_small"/>
</dbReference>
<gene>
    <name evidence="2" type="ORF">CYMTET_19372</name>
</gene>
<dbReference type="AlphaFoldDB" id="A0AAE0L5A2"/>
<dbReference type="EMBL" id="LGRX02009039">
    <property type="protein sequence ID" value="KAK3272329.1"/>
    <property type="molecule type" value="Genomic_DNA"/>
</dbReference>
<dbReference type="InterPro" id="IPR015424">
    <property type="entry name" value="PyrdxlP-dep_Trfase"/>
</dbReference>